<evidence type="ECO:0000313" key="3">
    <source>
        <dbReference type="Proteomes" id="UP000541610"/>
    </source>
</evidence>
<protein>
    <submittedName>
        <fullName evidence="2">Uncharacterized protein</fullName>
    </submittedName>
</protein>
<accession>A0A7J6N9F8</accession>
<gene>
    <name evidence="2" type="ORF">FOZ60_013289</name>
</gene>
<feature type="region of interest" description="Disordered" evidence="1">
    <location>
        <begin position="77"/>
        <end position="98"/>
    </location>
</feature>
<comment type="caution">
    <text evidence="2">The sequence shown here is derived from an EMBL/GenBank/DDBJ whole genome shotgun (WGS) entry which is preliminary data.</text>
</comment>
<dbReference type="Proteomes" id="UP000541610">
    <property type="component" value="Unassembled WGS sequence"/>
</dbReference>
<dbReference type="EMBL" id="JABANP010000598">
    <property type="protein sequence ID" value="KAF4680538.1"/>
    <property type="molecule type" value="Genomic_DNA"/>
</dbReference>
<reference evidence="2 3" key="1">
    <citation type="submission" date="2020-04" db="EMBL/GenBank/DDBJ databases">
        <title>Perkinsus olseni comparative genomics.</title>
        <authorList>
            <person name="Bogema D.R."/>
        </authorList>
    </citation>
    <scope>NUCLEOTIDE SEQUENCE [LARGE SCALE GENOMIC DNA]</scope>
    <source>
        <strain evidence="2">00978-12</strain>
    </source>
</reference>
<evidence type="ECO:0000256" key="1">
    <source>
        <dbReference type="SAM" id="MobiDB-lite"/>
    </source>
</evidence>
<dbReference type="AlphaFoldDB" id="A0A7J6N9F8"/>
<organism evidence="2 3">
    <name type="scientific">Perkinsus olseni</name>
    <name type="common">Perkinsus atlanticus</name>
    <dbReference type="NCBI Taxonomy" id="32597"/>
    <lineage>
        <taxon>Eukaryota</taxon>
        <taxon>Sar</taxon>
        <taxon>Alveolata</taxon>
        <taxon>Perkinsozoa</taxon>
        <taxon>Perkinsea</taxon>
        <taxon>Perkinsida</taxon>
        <taxon>Perkinsidae</taxon>
        <taxon>Perkinsus</taxon>
    </lineage>
</organism>
<sequence length="233" mass="25782">MYHSVLAGQRSPRPWEMIATLTEIPSTTGAAIRLGVKPNMISQKASPRVIARGVPSFLILLTASLSRIKLKAISGTRTSSARWGPESPAECTEPQNEDPPLVTLSGLTDYPWIDLITVALPKSSCEICMEQAYILNGLARNTQALHQRPHIGPEPKTLKDDQSRTDQHACHDNYRLDDTHQDSHPYCNDRFPNESDLDVRHRMVPNEAASEALITLQDAPASPISTHLPGQYF</sequence>
<evidence type="ECO:0000313" key="2">
    <source>
        <dbReference type="EMBL" id="KAF4680538.1"/>
    </source>
</evidence>
<feature type="region of interest" description="Disordered" evidence="1">
    <location>
        <begin position="148"/>
        <end position="167"/>
    </location>
</feature>
<name>A0A7J6N9F8_PEROL</name>
<proteinExistence type="predicted"/>
<feature type="compositionally biased region" description="Basic and acidic residues" evidence="1">
    <location>
        <begin position="151"/>
        <end position="167"/>
    </location>
</feature>